<keyword evidence="4" id="KW-0238">DNA-binding</keyword>
<evidence type="ECO:0000256" key="6">
    <source>
        <dbReference type="ARBA" id="ARBA00023172"/>
    </source>
</evidence>
<sequence>MLLQRDLKFNSQMMLDLIMKFHQNEHYDQLNSFKEDEDLRTLDIDTNSNRRLKPKTTLDDALPLYIRRFLLVKDASGKTQIHIKQCENKGKNGKFSCGYPSCPFRLSAGSVDSLIGQIRTIFRDNGRGGDWNEILKLGNPAVAPMIKRYLSAVRLEQSFSATSPKRAVPLFYNKLLLLSRYISYKLSDKRLTTFQQYILMRDIVFLKVIAFTGNRAGDLGSVLTDQIKWLSKNERVLLRLVIGKTIDIREPRIVLVFPSSNVEICSYYEMENYVKFCKKHDIALSGGYFFRPLASSQNEILDAPFTSLEANARLKLYLKDLDLWEGETPHSARSGCALILAWLGISNEIIKSHVSDEQYLVEPRVWEFSDSFKPYEVVKRCSMQYVSRNKETVKYDDVVFDPKRYVSDFDLDKEITFPDQCNFYAGSIHNNKHVWVKIIEESNCEVSNWVNNYVDIHDFMQPFRSSNNFAMLKFQPATFQWDNGKSDGKYVSSRRMNLFAKIEEMLQDFENEYENSHEDDLQNENQVFEFGYLPTS</sequence>
<dbReference type="GO" id="GO:0003677">
    <property type="term" value="F:DNA binding"/>
    <property type="evidence" value="ECO:0007669"/>
    <property type="project" value="UniProtKB-KW"/>
</dbReference>
<dbReference type="PANTHER" id="PTHR31165">
    <property type="entry name" value="PROTEIN G1-LIKE2"/>
    <property type="match status" value="1"/>
</dbReference>
<keyword evidence="5" id="KW-0804">Transcription</keyword>
<protein>
    <recommendedName>
        <fullName evidence="8">ALOG domain-containing protein</fullName>
    </recommendedName>
</protein>
<evidence type="ECO:0000256" key="2">
    <source>
        <dbReference type="ARBA" id="ARBA00010308"/>
    </source>
</evidence>
<evidence type="ECO:0000256" key="4">
    <source>
        <dbReference type="ARBA" id="ARBA00023125"/>
    </source>
</evidence>
<dbReference type="GO" id="GO:0009299">
    <property type="term" value="P:mRNA transcription"/>
    <property type="evidence" value="ECO:0007669"/>
    <property type="project" value="TreeGrafter"/>
</dbReference>
<dbReference type="Pfam" id="PF04852">
    <property type="entry name" value="ALOG_dom"/>
    <property type="match status" value="1"/>
</dbReference>
<dbReference type="SUPFAM" id="SSF56349">
    <property type="entry name" value="DNA breaking-rejoining enzymes"/>
    <property type="match status" value="1"/>
</dbReference>
<evidence type="ECO:0000256" key="5">
    <source>
        <dbReference type="ARBA" id="ARBA00023163"/>
    </source>
</evidence>
<reference evidence="9" key="1">
    <citation type="submission" date="2018-11" db="EMBL/GenBank/DDBJ databases">
        <authorList>
            <person name="Alioto T."/>
            <person name="Alioto T."/>
        </authorList>
    </citation>
    <scope>NUCLEOTIDE SEQUENCE</scope>
</reference>
<name>A0A8B6HMA1_MYTGA</name>
<feature type="domain" description="ALOG" evidence="8">
    <location>
        <begin position="50"/>
        <end position="154"/>
    </location>
</feature>
<comment type="similarity">
    <text evidence="2">Belongs to the plant homeotic and developmental regulators ALOG protein family.</text>
</comment>
<keyword evidence="3" id="KW-0805">Transcription regulation</keyword>
<evidence type="ECO:0000313" key="10">
    <source>
        <dbReference type="Proteomes" id="UP000596742"/>
    </source>
</evidence>
<keyword evidence="6" id="KW-0233">DNA recombination</keyword>
<dbReference type="AlphaFoldDB" id="A0A8B6HMA1"/>
<dbReference type="InterPro" id="IPR011010">
    <property type="entry name" value="DNA_brk_join_enz"/>
</dbReference>
<dbReference type="InterPro" id="IPR006936">
    <property type="entry name" value="ALOG_dom"/>
</dbReference>
<gene>
    <name evidence="9" type="ORF">MGAL_10B092659</name>
</gene>
<proteinExistence type="inferred from homology"/>
<dbReference type="Gene3D" id="1.10.443.10">
    <property type="entry name" value="Intergrase catalytic core"/>
    <property type="match status" value="1"/>
</dbReference>
<evidence type="ECO:0000256" key="7">
    <source>
        <dbReference type="ARBA" id="ARBA00023242"/>
    </source>
</evidence>
<dbReference type="GO" id="GO:0006310">
    <property type="term" value="P:DNA recombination"/>
    <property type="evidence" value="ECO:0007669"/>
    <property type="project" value="UniProtKB-KW"/>
</dbReference>
<evidence type="ECO:0000313" key="9">
    <source>
        <dbReference type="EMBL" id="VDI80971.1"/>
    </source>
</evidence>
<dbReference type="OrthoDB" id="2151989at2759"/>
<comment type="subcellular location">
    <subcellularLocation>
        <location evidence="1">Nucleus</location>
    </subcellularLocation>
</comment>
<organism evidence="9 10">
    <name type="scientific">Mytilus galloprovincialis</name>
    <name type="common">Mediterranean mussel</name>
    <dbReference type="NCBI Taxonomy" id="29158"/>
    <lineage>
        <taxon>Eukaryota</taxon>
        <taxon>Metazoa</taxon>
        <taxon>Spiralia</taxon>
        <taxon>Lophotrochozoa</taxon>
        <taxon>Mollusca</taxon>
        <taxon>Bivalvia</taxon>
        <taxon>Autobranchia</taxon>
        <taxon>Pteriomorphia</taxon>
        <taxon>Mytilida</taxon>
        <taxon>Mytiloidea</taxon>
        <taxon>Mytilidae</taxon>
        <taxon>Mytilinae</taxon>
        <taxon>Mytilus</taxon>
    </lineage>
</organism>
<dbReference type="Proteomes" id="UP000596742">
    <property type="component" value="Unassembled WGS sequence"/>
</dbReference>
<evidence type="ECO:0000256" key="1">
    <source>
        <dbReference type="ARBA" id="ARBA00004123"/>
    </source>
</evidence>
<dbReference type="PANTHER" id="PTHR31165:SF2">
    <property type="entry name" value="ALOG DOMAIN-CONTAINING PROTEIN"/>
    <property type="match status" value="1"/>
</dbReference>
<dbReference type="GO" id="GO:0015074">
    <property type="term" value="P:DNA integration"/>
    <property type="evidence" value="ECO:0007669"/>
    <property type="project" value="InterPro"/>
</dbReference>
<dbReference type="EMBL" id="UYJE01010216">
    <property type="protein sequence ID" value="VDI80971.1"/>
    <property type="molecule type" value="Genomic_DNA"/>
</dbReference>
<evidence type="ECO:0000259" key="8">
    <source>
        <dbReference type="Pfam" id="PF04852"/>
    </source>
</evidence>
<keyword evidence="7" id="KW-0539">Nucleus</keyword>
<accession>A0A8B6HMA1</accession>
<dbReference type="InterPro" id="IPR040222">
    <property type="entry name" value="ALOG"/>
</dbReference>
<dbReference type="InterPro" id="IPR013762">
    <property type="entry name" value="Integrase-like_cat_sf"/>
</dbReference>
<evidence type="ECO:0000256" key="3">
    <source>
        <dbReference type="ARBA" id="ARBA00023015"/>
    </source>
</evidence>
<dbReference type="GO" id="GO:0005634">
    <property type="term" value="C:nucleus"/>
    <property type="evidence" value="ECO:0007669"/>
    <property type="project" value="UniProtKB-SubCell"/>
</dbReference>
<keyword evidence="10" id="KW-1185">Reference proteome</keyword>
<comment type="caution">
    <text evidence="9">The sequence shown here is derived from an EMBL/GenBank/DDBJ whole genome shotgun (WGS) entry which is preliminary data.</text>
</comment>